<name>A0ABT2EVQ0_METVO</name>
<feature type="transmembrane region" description="Helical" evidence="1">
    <location>
        <begin position="7"/>
        <end position="26"/>
    </location>
</feature>
<dbReference type="Proteomes" id="UP001140258">
    <property type="component" value="Unassembled WGS sequence"/>
</dbReference>
<keyword evidence="1" id="KW-0472">Membrane</keyword>
<evidence type="ECO:0000256" key="1">
    <source>
        <dbReference type="SAM" id="Phobius"/>
    </source>
</evidence>
<keyword evidence="3" id="KW-1185">Reference proteome</keyword>
<proteinExistence type="predicted"/>
<dbReference type="EMBL" id="JANUCQ010000002">
    <property type="protein sequence ID" value="MCS3922036.1"/>
    <property type="molecule type" value="Genomic_DNA"/>
</dbReference>
<evidence type="ECO:0000313" key="2">
    <source>
        <dbReference type="EMBL" id="MCS3922036.1"/>
    </source>
</evidence>
<evidence type="ECO:0000313" key="3">
    <source>
        <dbReference type="Proteomes" id="UP001140258"/>
    </source>
</evidence>
<protein>
    <submittedName>
        <fullName evidence="2">Uncharacterized protein</fullName>
    </submittedName>
</protein>
<organism evidence="2 3">
    <name type="scientific">Methanococcus voltae PS</name>
    <dbReference type="NCBI Taxonomy" id="523842"/>
    <lineage>
        <taxon>Archaea</taxon>
        <taxon>Methanobacteriati</taxon>
        <taxon>Methanobacteriota</taxon>
        <taxon>Methanomada group</taxon>
        <taxon>Methanococci</taxon>
        <taxon>Methanococcales</taxon>
        <taxon>Methanococcaceae</taxon>
        <taxon>Methanococcus</taxon>
    </lineage>
</organism>
<reference evidence="2" key="1">
    <citation type="submission" date="2022-08" db="EMBL/GenBank/DDBJ databases">
        <title>Genomic Encyclopedia of Type Strains, Phase V (KMG-V): Genome sequencing to study the core and pangenomes of soil and plant-associated prokaryotes.</title>
        <authorList>
            <person name="Whitman W."/>
        </authorList>
    </citation>
    <scope>NUCLEOTIDE SEQUENCE</scope>
    <source>
        <strain evidence="2">PS</strain>
    </source>
</reference>
<accession>A0ABT2EVQ0</accession>
<comment type="caution">
    <text evidence="2">The sequence shown here is derived from an EMBL/GenBank/DDBJ whole genome shotgun (WGS) entry which is preliminary data.</text>
</comment>
<sequence>MQNKINNIIVTTISILVGVYVVYHVATTLFFH</sequence>
<keyword evidence="1" id="KW-0812">Transmembrane</keyword>
<gene>
    <name evidence="2" type="ORF">M2325_000721</name>
</gene>
<keyword evidence="1" id="KW-1133">Transmembrane helix</keyword>